<name>A0A238YMM0_9PROT</name>
<dbReference type="AlphaFoldDB" id="A0A238YMM0"/>
<evidence type="ECO:0000259" key="1">
    <source>
        <dbReference type="Pfam" id="PF18730"/>
    </source>
</evidence>
<sequence>MCQRSIAIHSENPHIKQLFVLVTASLAKGLSALANGKSTYSASAMEKYSQDIFGRVAEIDNAFKNINITLEYLGKNTYTNSEYSFSEHHALHVENFLLRLTSVVDRSYLLAGSTMLMENSNIERLGGNGRVYKELKDFSPSSSEILKNMEDAIGHLREPRNKVAHQAGYSSKNLCILQAIENSKIESISIKQITDTMSYDDIKELVIADSLEKLQSAASALDGLVTELINSLSFVYSGLLKGT</sequence>
<feature type="domain" description="Cthe-2314-like HEPN" evidence="1">
    <location>
        <begin position="77"/>
        <end position="205"/>
    </location>
</feature>
<dbReference type="Proteomes" id="UP000198305">
    <property type="component" value="Unassembled WGS sequence"/>
</dbReference>
<evidence type="ECO:0000313" key="3">
    <source>
        <dbReference type="Proteomes" id="UP000198305"/>
    </source>
</evidence>
<evidence type="ECO:0000313" key="2">
    <source>
        <dbReference type="EMBL" id="SNR72038.1"/>
    </source>
</evidence>
<dbReference type="RefSeq" id="WP_089374853.1">
    <property type="nucleotide sequence ID" value="NZ_FZOA01000002.1"/>
</dbReference>
<dbReference type="Pfam" id="PF18730">
    <property type="entry name" value="HEPN_Cthe2314"/>
    <property type="match status" value="1"/>
</dbReference>
<dbReference type="InterPro" id="IPR041394">
    <property type="entry name" value="HEPN_Cthe2314"/>
</dbReference>
<organism evidence="2 3">
    <name type="scientific">Methylobacillus rhizosphaerae</name>
    <dbReference type="NCBI Taxonomy" id="551994"/>
    <lineage>
        <taxon>Bacteria</taxon>
        <taxon>Pseudomonadati</taxon>
        <taxon>Pseudomonadota</taxon>
        <taxon>Betaproteobacteria</taxon>
        <taxon>Nitrosomonadales</taxon>
        <taxon>Methylophilaceae</taxon>
        <taxon>Methylobacillus</taxon>
    </lineage>
</organism>
<gene>
    <name evidence="2" type="ORF">SAMN05192560_0718</name>
</gene>
<protein>
    <recommendedName>
        <fullName evidence="1">Cthe-2314-like HEPN domain-containing protein</fullName>
    </recommendedName>
</protein>
<reference evidence="3" key="1">
    <citation type="submission" date="2017-06" db="EMBL/GenBank/DDBJ databases">
        <authorList>
            <person name="Varghese N."/>
            <person name="Submissions S."/>
        </authorList>
    </citation>
    <scope>NUCLEOTIDE SEQUENCE [LARGE SCALE GENOMIC DNA]</scope>
    <source>
        <strain evidence="3">Ca-68</strain>
    </source>
</reference>
<proteinExistence type="predicted"/>
<dbReference type="EMBL" id="FZOA01000002">
    <property type="protein sequence ID" value="SNR72038.1"/>
    <property type="molecule type" value="Genomic_DNA"/>
</dbReference>
<dbReference type="OrthoDB" id="7068403at2"/>
<keyword evidence="3" id="KW-1185">Reference proteome</keyword>
<accession>A0A238YMM0</accession>